<dbReference type="EMBL" id="JASJEU010000005">
    <property type="protein sequence ID" value="MDJ1649670.1"/>
    <property type="molecule type" value="Genomic_DNA"/>
</dbReference>
<evidence type="ECO:0000256" key="1">
    <source>
        <dbReference type="ARBA" id="ARBA00023015"/>
    </source>
</evidence>
<evidence type="ECO:0000259" key="5">
    <source>
        <dbReference type="PROSITE" id="PS50977"/>
    </source>
</evidence>
<name>A0ABT7DND7_9ACTN</name>
<dbReference type="Pfam" id="PF00440">
    <property type="entry name" value="TetR_N"/>
    <property type="match status" value="1"/>
</dbReference>
<evidence type="ECO:0000256" key="2">
    <source>
        <dbReference type="ARBA" id="ARBA00023125"/>
    </source>
</evidence>
<dbReference type="Gene3D" id="1.10.357.10">
    <property type="entry name" value="Tetracycline Repressor, domain 2"/>
    <property type="match status" value="1"/>
</dbReference>
<gene>
    <name evidence="6" type="ORF">QNJ86_02550</name>
</gene>
<keyword evidence="1" id="KW-0805">Transcription regulation</keyword>
<sequence>MEQGQAPVEGLRYRKKLKARMAVERAALELVIERGYDGVTVEDICARAEISKKTFFNYFSSKAAAITGRTEPFPEPEQLAVILEERSEECYVDVLTDVVGARLVTEPDDDLARLRREALEAMPQLFFQNRREVPEMQRSMARGLHAYLERHPEKRLLSDRPLRDEVLVASSSAIGLARTRSMLHVSGNCEPTAADIRHLVMTYLAAGEQAGGPSAEISS</sequence>
<keyword evidence="2 4" id="KW-0238">DNA-binding</keyword>
<dbReference type="RefSeq" id="WP_283831009.1">
    <property type="nucleotide sequence ID" value="NZ_JASJEU010000005.1"/>
</dbReference>
<dbReference type="PANTHER" id="PTHR30055:SF234">
    <property type="entry name" value="HTH-TYPE TRANSCRIPTIONAL REGULATOR BETI"/>
    <property type="match status" value="1"/>
</dbReference>
<protein>
    <submittedName>
        <fullName evidence="6">Helix-turn-helix domain-containing protein</fullName>
    </submittedName>
</protein>
<dbReference type="PROSITE" id="PS50977">
    <property type="entry name" value="HTH_TETR_2"/>
    <property type="match status" value="1"/>
</dbReference>
<evidence type="ECO:0000313" key="6">
    <source>
        <dbReference type="EMBL" id="MDJ1649670.1"/>
    </source>
</evidence>
<evidence type="ECO:0000256" key="4">
    <source>
        <dbReference type="PROSITE-ProRule" id="PRU00335"/>
    </source>
</evidence>
<evidence type="ECO:0000256" key="3">
    <source>
        <dbReference type="ARBA" id="ARBA00023163"/>
    </source>
</evidence>
<dbReference type="InterPro" id="IPR009057">
    <property type="entry name" value="Homeodomain-like_sf"/>
</dbReference>
<accession>A0ABT7DND7</accession>
<organism evidence="6 7">
    <name type="scientific">Gordonibacter faecis</name>
    <dbReference type="NCBI Taxonomy" id="3047475"/>
    <lineage>
        <taxon>Bacteria</taxon>
        <taxon>Bacillati</taxon>
        <taxon>Actinomycetota</taxon>
        <taxon>Coriobacteriia</taxon>
        <taxon>Eggerthellales</taxon>
        <taxon>Eggerthellaceae</taxon>
        <taxon>Gordonibacter</taxon>
    </lineage>
</organism>
<dbReference type="InterPro" id="IPR001647">
    <property type="entry name" value="HTH_TetR"/>
</dbReference>
<dbReference type="PRINTS" id="PR00455">
    <property type="entry name" value="HTHTETR"/>
</dbReference>
<dbReference type="Proteomes" id="UP001232750">
    <property type="component" value="Unassembled WGS sequence"/>
</dbReference>
<feature type="DNA-binding region" description="H-T-H motif" evidence="4">
    <location>
        <begin position="40"/>
        <end position="59"/>
    </location>
</feature>
<feature type="domain" description="HTH tetR-type" evidence="5">
    <location>
        <begin position="17"/>
        <end position="77"/>
    </location>
</feature>
<keyword evidence="7" id="KW-1185">Reference proteome</keyword>
<proteinExistence type="predicted"/>
<dbReference type="InterPro" id="IPR050109">
    <property type="entry name" value="HTH-type_TetR-like_transc_reg"/>
</dbReference>
<reference evidence="6 7" key="1">
    <citation type="submission" date="2023-05" db="EMBL/GenBank/DDBJ databases">
        <title>Gordonibacter KGMB12511T sp. nov., isolated from faeces of healthy Korean.</title>
        <authorList>
            <person name="Kim H.S."/>
            <person name="Kim J.-S."/>
            <person name="Suh M.K."/>
            <person name="Eom M.K."/>
            <person name="Do H.E."/>
            <person name="Lee J.-S."/>
        </authorList>
    </citation>
    <scope>NUCLEOTIDE SEQUENCE [LARGE SCALE GENOMIC DNA]</scope>
    <source>
        <strain evidence="6 7">KGMB12511</strain>
    </source>
</reference>
<dbReference type="PANTHER" id="PTHR30055">
    <property type="entry name" value="HTH-TYPE TRANSCRIPTIONAL REGULATOR RUTR"/>
    <property type="match status" value="1"/>
</dbReference>
<keyword evidence="3" id="KW-0804">Transcription</keyword>
<comment type="caution">
    <text evidence="6">The sequence shown here is derived from an EMBL/GenBank/DDBJ whole genome shotgun (WGS) entry which is preliminary data.</text>
</comment>
<evidence type="ECO:0000313" key="7">
    <source>
        <dbReference type="Proteomes" id="UP001232750"/>
    </source>
</evidence>
<dbReference type="SUPFAM" id="SSF46689">
    <property type="entry name" value="Homeodomain-like"/>
    <property type="match status" value="1"/>
</dbReference>